<gene>
    <name evidence="8" type="ORF">GQF01_24885</name>
</gene>
<evidence type="ECO:0000259" key="6">
    <source>
        <dbReference type="PROSITE" id="PS01124"/>
    </source>
</evidence>
<keyword evidence="3" id="KW-0804">Transcription</keyword>
<dbReference type="InterPro" id="IPR020449">
    <property type="entry name" value="Tscrpt_reg_AraC-type_HTH"/>
</dbReference>
<evidence type="ECO:0000256" key="2">
    <source>
        <dbReference type="ARBA" id="ARBA00023125"/>
    </source>
</evidence>
<evidence type="ECO:0000256" key="3">
    <source>
        <dbReference type="ARBA" id="ARBA00023163"/>
    </source>
</evidence>
<dbReference type="EMBL" id="WTUZ01000022">
    <property type="protein sequence ID" value="MZQ85358.1"/>
    <property type="molecule type" value="Genomic_DNA"/>
</dbReference>
<dbReference type="Pfam" id="PF00072">
    <property type="entry name" value="Response_reg"/>
    <property type="match status" value="1"/>
</dbReference>
<dbReference type="PROSITE" id="PS00041">
    <property type="entry name" value="HTH_ARAC_FAMILY_1"/>
    <property type="match status" value="1"/>
</dbReference>
<dbReference type="PROSITE" id="PS01124">
    <property type="entry name" value="HTH_ARAC_FAMILY_2"/>
    <property type="match status" value="1"/>
</dbReference>
<dbReference type="GO" id="GO:0000160">
    <property type="term" value="P:phosphorelay signal transduction system"/>
    <property type="evidence" value="ECO:0007669"/>
    <property type="project" value="InterPro"/>
</dbReference>
<dbReference type="RefSeq" id="WP_161409524.1">
    <property type="nucleotide sequence ID" value="NZ_WTUZ01000022.1"/>
</dbReference>
<dbReference type="Gene3D" id="1.10.10.60">
    <property type="entry name" value="Homeodomain-like"/>
    <property type="match status" value="2"/>
</dbReference>
<dbReference type="Proteomes" id="UP000481087">
    <property type="component" value="Unassembled WGS sequence"/>
</dbReference>
<dbReference type="SUPFAM" id="SSF46689">
    <property type="entry name" value="Homeodomain-like"/>
    <property type="match status" value="2"/>
</dbReference>
<feature type="coiled-coil region" evidence="5">
    <location>
        <begin position="108"/>
        <end position="142"/>
    </location>
</feature>
<dbReference type="InterPro" id="IPR018060">
    <property type="entry name" value="HTH_AraC"/>
</dbReference>
<dbReference type="InterPro" id="IPR001789">
    <property type="entry name" value="Sig_transdc_resp-reg_receiver"/>
</dbReference>
<dbReference type="PROSITE" id="PS50110">
    <property type="entry name" value="RESPONSE_REGULATORY"/>
    <property type="match status" value="1"/>
</dbReference>
<evidence type="ECO:0000256" key="4">
    <source>
        <dbReference type="PROSITE-ProRule" id="PRU00169"/>
    </source>
</evidence>
<evidence type="ECO:0000259" key="7">
    <source>
        <dbReference type="PROSITE" id="PS50110"/>
    </source>
</evidence>
<dbReference type="AlphaFoldDB" id="A0A6L8V4L3"/>
<dbReference type="PANTHER" id="PTHR43280:SF2">
    <property type="entry name" value="HTH-TYPE TRANSCRIPTIONAL REGULATOR EXSA"/>
    <property type="match status" value="1"/>
</dbReference>
<dbReference type="PANTHER" id="PTHR43280">
    <property type="entry name" value="ARAC-FAMILY TRANSCRIPTIONAL REGULATOR"/>
    <property type="match status" value="1"/>
</dbReference>
<sequence>MYGLLVVDDEPHHRRGIADMLRGLRQEYRIFTAKDGEEALSIVLDNPVDIIITDIRMPNMDGLQLIEALLKQPRRIKIVILSVYGQFNYARKALTLGAFDYLLKPLKREEMSEMLGKLETSLEEEKRQMLEAESLKRKLHSSIPVYEQHLLNRWVRGELSDSDQEEMSRLLPDRKASLIITLKFNQVEEFEEFKLKFKSWFQPLLDLIGSSICFYLDGMEPLLVSILSPKHQVEWLLHSDLVQLAEVISRVQLEFGLSAAIGVGEIVADPYRDIHFSFRQALDALDFTFYQGYSSLLIFSEIAYDPKKPVLRPYSSESKIGTAVTQLDRKLAEEALEEFIGQLQEGKRPSPAHLKERVLYMLVTQTKNNEALLGREEAGNLISEMEFELPACPSLGELTLKVTYYLGRIIDGMENRKKNKSQVIIQMCIVYLEEHYMEDLSMEMIAKRYFFSPAYFSGLFKVQTSLTFTEFLLGLRIEKAKTFLGDSDRKVSEVAFAVGFRDAGYFTRIFKRETGLSPEEYRKNMVV</sequence>
<accession>A0A6L8V4L3</accession>
<feature type="domain" description="Response regulatory" evidence="7">
    <location>
        <begin position="3"/>
        <end position="119"/>
    </location>
</feature>
<dbReference type="CDD" id="cd17536">
    <property type="entry name" value="REC_YesN-like"/>
    <property type="match status" value="1"/>
</dbReference>
<dbReference type="GO" id="GO:0043565">
    <property type="term" value="F:sequence-specific DNA binding"/>
    <property type="evidence" value="ECO:0007669"/>
    <property type="project" value="InterPro"/>
</dbReference>
<evidence type="ECO:0000313" key="8">
    <source>
        <dbReference type="EMBL" id="MZQ85358.1"/>
    </source>
</evidence>
<evidence type="ECO:0000256" key="5">
    <source>
        <dbReference type="SAM" id="Coils"/>
    </source>
</evidence>
<dbReference type="InterPro" id="IPR011006">
    <property type="entry name" value="CheY-like_superfamily"/>
</dbReference>
<dbReference type="InterPro" id="IPR009057">
    <property type="entry name" value="Homeodomain-like_sf"/>
</dbReference>
<comment type="caution">
    <text evidence="8">The sequence shown here is derived from an EMBL/GenBank/DDBJ whole genome shotgun (WGS) entry which is preliminary data.</text>
</comment>
<feature type="domain" description="HTH araC/xylS-type" evidence="6">
    <location>
        <begin position="426"/>
        <end position="524"/>
    </location>
</feature>
<dbReference type="Gene3D" id="3.40.50.2300">
    <property type="match status" value="1"/>
</dbReference>
<evidence type="ECO:0000256" key="1">
    <source>
        <dbReference type="ARBA" id="ARBA00023015"/>
    </source>
</evidence>
<evidence type="ECO:0000313" key="9">
    <source>
        <dbReference type="Proteomes" id="UP000481087"/>
    </source>
</evidence>
<feature type="modified residue" description="4-aspartylphosphate" evidence="4">
    <location>
        <position position="54"/>
    </location>
</feature>
<dbReference type="SMART" id="SM00342">
    <property type="entry name" value="HTH_ARAC"/>
    <property type="match status" value="1"/>
</dbReference>
<keyword evidence="4" id="KW-0597">Phosphoprotein</keyword>
<dbReference type="SUPFAM" id="SSF52172">
    <property type="entry name" value="CheY-like"/>
    <property type="match status" value="1"/>
</dbReference>
<reference evidence="8 9" key="1">
    <citation type="submission" date="2019-12" db="EMBL/GenBank/DDBJ databases">
        <title>Paenibacillus sp. nov. sp. isolated from soil.</title>
        <authorList>
            <person name="Kim J."/>
            <person name="Jeong S.E."/>
            <person name="Jung H.S."/>
            <person name="Jeon C.O."/>
        </authorList>
    </citation>
    <scope>NUCLEOTIDE SEQUENCE [LARGE SCALE GENOMIC DNA]</scope>
    <source>
        <strain evidence="8 9">5J-6</strain>
    </source>
</reference>
<dbReference type="PRINTS" id="PR00032">
    <property type="entry name" value="HTHARAC"/>
</dbReference>
<proteinExistence type="predicted"/>
<keyword evidence="2" id="KW-0238">DNA-binding</keyword>
<dbReference type="SMART" id="SM00448">
    <property type="entry name" value="REC"/>
    <property type="match status" value="1"/>
</dbReference>
<dbReference type="GO" id="GO:0003700">
    <property type="term" value="F:DNA-binding transcription factor activity"/>
    <property type="evidence" value="ECO:0007669"/>
    <property type="project" value="InterPro"/>
</dbReference>
<keyword evidence="9" id="KW-1185">Reference proteome</keyword>
<protein>
    <submittedName>
        <fullName evidence="8">Response regulator</fullName>
    </submittedName>
</protein>
<dbReference type="InterPro" id="IPR018062">
    <property type="entry name" value="HTH_AraC-typ_CS"/>
</dbReference>
<name>A0A6L8V4L3_9BACL</name>
<dbReference type="Pfam" id="PF12833">
    <property type="entry name" value="HTH_18"/>
    <property type="match status" value="1"/>
</dbReference>
<keyword evidence="1" id="KW-0805">Transcription regulation</keyword>
<organism evidence="8 9">
    <name type="scientific">Paenibacillus silvestris</name>
    <dbReference type="NCBI Taxonomy" id="2606219"/>
    <lineage>
        <taxon>Bacteria</taxon>
        <taxon>Bacillati</taxon>
        <taxon>Bacillota</taxon>
        <taxon>Bacilli</taxon>
        <taxon>Bacillales</taxon>
        <taxon>Paenibacillaceae</taxon>
        <taxon>Paenibacillus</taxon>
    </lineage>
</organism>
<keyword evidence="5" id="KW-0175">Coiled coil</keyword>